<name>K0RL51_THAOC</name>
<proteinExistence type="predicted"/>
<evidence type="ECO:0000313" key="1">
    <source>
        <dbReference type="EMBL" id="EJK49601.1"/>
    </source>
</evidence>
<gene>
    <name evidence="1" type="ORF">THAOC_31509</name>
</gene>
<dbReference type="PANTHER" id="PTHR12121">
    <property type="entry name" value="CARBON CATABOLITE REPRESSOR PROTEIN 4"/>
    <property type="match status" value="1"/>
</dbReference>
<dbReference type="OMA" id="TYHMPCA"/>
<dbReference type="EMBL" id="AGNL01044621">
    <property type="protein sequence ID" value="EJK49601.1"/>
    <property type="molecule type" value="Genomic_DNA"/>
</dbReference>
<accession>K0RL51</accession>
<organism evidence="1 2">
    <name type="scientific">Thalassiosira oceanica</name>
    <name type="common">Marine diatom</name>
    <dbReference type="NCBI Taxonomy" id="159749"/>
    <lineage>
        <taxon>Eukaryota</taxon>
        <taxon>Sar</taxon>
        <taxon>Stramenopiles</taxon>
        <taxon>Ochrophyta</taxon>
        <taxon>Bacillariophyta</taxon>
        <taxon>Coscinodiscophyceae</taxon>
        <taxon>Thalassiosirophycidae</taxon>
        <taxon>Thalassiosirales</taxon>
        <taxon>Thalassiosiraceae</taxon>
        <taxon>Thalassiosira</taxon>
    </lineage>
</organism>
<dbReference type="PANTHER" id="PTHR12121:SF101">
    <property type="entry name" value="ENDONUCLEASE_EXONUCLEASE_PHOSPHATASE DOMAIN-CONTAINING PROTEIN"/>
    <property type="match status" value="1"/>
</dbReference>
<dbReference type="SUPFAM" id="SSF56219">
    <property type="entry name" value="DNase I-like"/>
    <property type="match status" value="1"/>
</dbReference>
<dbReference type="OrthoDB" id="2866996at2759"/>
<dbReference type="Proteomes" id="UP000266841">
    <property type="component" value="Unassembled WGS sequence"/>
</dbReference>
<dbReference type="eggNOG" id="ENOG502RYRW">
    <property type="taxonomic scope" value="Eukaryota"/>
</dbReference>
<comment type="caution">
    <text evidence="1">The sequence shown here is derived from an EMBL/GenBank/DDBJ whole genome shotgun (WGS) entry which is preliminary data.</text>
</comment>
<dbReference type="AlphaFoldDB" id="K0RL51"/>
<sequence length="459" mass="50940">MRAVAFCAVLSPAIRTTPTLVQAAAMSTVSPRSSTSSSPASVRVVSYNVLSSKLARTSHFTKSDPEHLCFANRRALVLDKIDHAIATSLPDCPTVVALQEVCYPFACELHTYFANRGYAFVTGLYGRRFNGYMGVGLAYPLNEFETINVDIERLSDKREGGWPKEPETEDGAMISKIVQSIQRGAASVALRTLKSLRSNIKRIGYNGGPADERDPIDPWDMSEKRFNVLLTVSLRERKSGAVFSVSNYHMPCAFFAPPVMNIHADLAARRVQMLAEKTWLSLNSEENTAVDASVDASARRIPYIFAGDFVSVLDYACVSCALLRYPSSSPLIRIIETIQNILPDSPHYKLLTTGALNESDATYPPAKHGVPWKIQMLPMDSAYFLANSTEPEFTNYAQVKDEEPFIGTLDYIFLSKHEWRIRTVKELPSIADSGGPFPNEEEPSDHLLIYADIELHLTK</sequence>
<protein>
    <recommendedName>
        <fullName evidence="3">Endonuclease/exonuclease/phosphatase domain-containing protein</fullName>
    </recommendedName>
</protein>
<reference evidence="1 2" key="1">
    <citation type="journal article" date="2012" name="Genome Biol.">
        <title>Genome and low-iron response of an oceanic diatom adapted to chronic iron limitation.</title>
        <authorList>
            <person name="Lommer M."/>
            <person name="Specht M."/>
            <person name="Roy A.S."/>
            <person name="Kraemer L."/>
            <person name="Andreson R."/>
            <person name="Gutowska M.A."/>
            <person name="Wolf J."/>
            <person name="Bergner S.V."/>
            <person name="Schilhabel M.B."/>
            <person name="Klostermeier U.C."/>
            <person name="Beiko R.G."/>
            <person name="Rosenstiel P."/>
            <person name="Hippler M."/>
            <person name="Laroche J."/>
        </authorList>
    </citation>
    <scope>NUCLEOTIDE SEQUENCE [LARGE SCALE GENOMIC DNA]</scope>
    <source>
        <strain evidence="1 2">CCMP1005</strain>
    </source>
</reference>
<dbReference type="InterPro" id="IPR036691">
    <property type="entry name" value="Endo/exonu/phosph_ase_sf"/>
</dbReference>
<keyword evidence="2" id="KW-1185">Reference proteome</keyword>
<evidence type="ECO:0008006" key="3">
    <source>
        <dbReference type="Google" id="ProtNLM"/>
    </source>
</evidence>
<dbReference type="Gene3D" id="3.60.10.10">
    <property type="entry name" value="Endonuclease/exonuclease/phosphatase"/>
    <property type="match status" value="1"/>
</dbReference>
<dbReference type="InterPro" id="IPR050410">
    <property type="entry name" value="CCR4/nocturin_mRNA_transcr"/>
</dbReference>
<evidence type="ECO:0000313" key="2">
    <source>
        <dbReference type="Proteomes" id="UP000266841"/>
    </source>
</evidence>
<dbReference type="GO" id="GO:0000175">
    <property type="term" value="F:3'-5'-RNA exonuclease activity"/>
    <property type="evidence" value="ECO:0007669"/>
    <property type="project" value="TreeGrafter"/>
</dbReference>